<gene>
    <name evidence="1" type="ORF">EVAR_102909_1</name>
</gene>
<proteinExistence type="predicted"/>
<accession>A0A4C1ZK68</accession>
<dbReference type="Proteomes" id="UP000299102">
    <property type="component" value="Unassembled WGS sequence"/>
</dbReference>
<sequence>MRINCGNGKELENGARMENECRDGIKTERVTETGVEIDISRYRKWKNLLYTHASGVAGINCMGKPPTQDREEQLFFSVGITWQLPGQRGRTVTMRVTLLLVTEVVEILHSNKTHLWRAVGLAPSLYA</sequence>
<keyword evidence="2" id="KW-1185">Reference proteome</keyword>
<dbReference type="AlphaFoldDB" id="A0A4C1ZK68"/>
<evidence type="ECO:0000313" key="2">
    <source>
        <dbReference type="Proteomes" id="UP000299102"/>
    </source>
</evidence>
<protein>
    <submittedName>
        <fullName evidence="1">Uncharacterized protein</fullName>
    </submittedName>
</protein>
<name>A0A4C1ZK68_EUMVA</name>
<organism evidence="1 2">
    <name type="scientific">Eumeta variegata</name>
    <name type="common">Bagworm moth</name>
    <name type="synonym">Eumeta japonica</name>
    <dbReference type="NCBI Taxonomy" id="151549"/>
    <lineage>
        <taxon>Eukaryota</taxon>
        <taxon>Metazoa</taxon>
        <taxon>Ecdysozoa</taxon>
        <taxon>Arthropoda</taxon>
        <taxon>Hexapoda</taxon>
        <taxon>Insecta</taxon>
        <taxon>Pterygota</taxon>
        <taxon>Neoptera</taxon>
        <taxon>Endopterygota</taxon>
        <taxon>Lepidoptera</taxon>
        <taxon>Glossata</taxon>
        <taxon>Ditrysia</taxon>
        <taxon>Tineoidea</taxon>
        <taxon>Psychidae</taxon>
        <taxon>Oiketicinae</taxon>
        <taxon>Eumeta</taxon>
    </lineage>
</organism>
<evidence type="ECO:0000313" key="1">
    <source>
        <dbReference type="EMBL" id="GBP88896.1"/>
    </source>
</evidence>
<dbReference type="EMBL" id="BGZK01001964">
    <property type="protein sequence ID" value="GBP88896.1"/>
    <property type="molecule type" value="Genomic_DNA"/>
</dbReference>
<comment type="caution">
    <text evidence="1">The sequence shown here is derived from an EMBL/GenBank/DDBJ whole genome shotgun (WGS) entry which is preliminary data.</text>
</comment>
<reference evidence="1 2" key="1">
    <citation type="journal article" date="2019" name="Commun. Biol.">
        <title>The bagworm genome reveals a unique fibroin gene that provides high tensile strength.</title>
        <authorList>
            <person name="Kono N."/>
            <person name="Nakamura H."/>
            <person name="Ohtoshi R."/>
            <person name="Tomita M."/>
            <person name="Numata K."/>
            <person name="Arakawa K."/>
        </authorList>
    </citation>
    <scope>NUCLEOTIDE SEQUENCE [LARGE SCALE GENOMIC DNA]</scope>
</reference>